<evidence type="ECO:0000256" key="6">
    <source>
        <dbReference type="ARBA" id="ARBA00022840"/>
    </source>
</evidence>
<comment type="caution">
    <text evidence="10">The sequence shown here is derived from an EMBL/GenBank/DDBJ whole genome shotgun (WGS) entry which is preliminary data.</text>
</comment>
<keyword evidence="4" id="KW-0547">Nucleotide-binding</keyword>
<comment type="catalytic activity">
    <reaction evidence="8">
        <text>L-seryl-[protein] + ATP = O-phospho-L-seryl-[protein] + ADP + H(+)</text>
        <dbReference type="Rhea" id="RHEA:17989"/>
        <dbReference type="Rhea" id="RHEA-COMP:9863"/>
        <dbReference type="Rhea" id="RHEA-COMP:11604"/>
        <dbReference type="ChEBI" id="CHEBI:15378"/>
        <dbReference type="ChEBI" id="CHEBI:29999"/>
        <dbReference type="ChEBI" id="CHEBI:30616"/>
        <dbReference type="ChEBI" id="CHEBI:83421"/>
        <dbReference type="ChEBI" id="CHEBI:456216"/>
        <dbReference type="EC" id="2.7.11.1"/>
    </reaction>
</comment>
<reference evidence="10 11" key="1">
    <citation type="submission" date="2021-03" db="EMBL/GenBank/DDBJ databases">
        <title>Genomic Encyclopedia of Type Strains, Phase IV (KMG-IV): sequencing the most valuable type-strain genomes for metagenomic binning, comparative biology and taxonomic classification.</title>
        <authorList>
            <person name="Goeker M."/>
        </authorList>
    </citation>
    <scope>NUCLEOTIDE SEQUENCE [LARGE SCALE GENOMIC DNA]</scope>
    <source>
        <strain evidence="10 11">DSM 24004</strain>
    </source>
</reference>
<dbReference type="Pfam" id="PF01163">
    <property type="entry name" value="RIO1"/>
    <property type="match status" value="1"/>
</dbReference>
<evidence type="ECO:0000256" key="8">
    <source>
        <dbReference type="ARBA" id="ARBA00048679"/>
    </source>
</evidence>
<gene>
    <name evidence="10" type="ORF">J2Z76_001675</name>
</gene>
<dbReference type="InterPro" id="IPR018934">
    <property type="entry name" value="RIO_dom"/>
</dbReference>
<keyword evidence="2" id="KW-0723">Serine/threonine-protein kinase</keyword>
<sequence>MYQKIKLLSKRNDVYRIIDGDKKYISKTFMNISDMRKEEDFLILLKNQNINVPNIISKENNTLELEDLGDLTLLDWYEQIEVDNSCDYKNIIIKLCMWLKKFYDVTFNYYKKRIIISDVNFRNFIIKNGEIYGIDFEQSCEGKIESDLGKLVAYALTYNPIMTEWKLRFADELINMLEIELKVNKKLIIEEKEKELKKIIERRKQ</sequence>
<evidence type="ECO:0000256" key="7">
    <source>
        <dbReference type="ARBA" id="ARBA00047899"/>
    </source>
</evidence>
<keyword evidence="5" id="KW-0418">Kinase</keyword>
<dbReference type="SUPFAM" id="SSF56112">
    <property type="entry name" value="Protein kinase-like (PK-like)"/>
    <property type="match status" value="1"/>
</dbReference>
<evidence type="ECO:0000256" key="5">
    <source>
        <dbReference type="ARBA" id="ARBA00022777"/>
    </source>
</evidence>
<keyword evidence="11" id="KW-1185">Reference proteome</keyword>
<proteinExistence type="predicted"/>
<evidence type="ECO:0000313" key="10">
    <source>
        <dbReference type="EMBL" id="MBP1925814.1"/>
    </source>
</evidence>
<organism evidence="10 11">
    <name type="scientific">Sedimentibacter acidaminivorans</name>
    <dbReference type="NCBI Taxonomy" id="913099"/>
    <lineage>
        <taxon>Bacteria</taxon>
        <taxon>Bacillati</taxon>
        <taxon>Bacillota</taxon>
        <taxon>Tissierellia</taxon>
        <taxon>Sedimentibacter</taxon>
    </lineage>
</organism>
<evidence type="ECO:0000256" key="1">
    <source>
        <dbReference type="ARBA" id="ARBA00012513"/>
    </source>
</evidence>
<feature type="domain" description="RIO-type" evidence="9">
    <location>
        <begin position="22"/>
        <end position="142"/>
    </location>
</feature>
<dbReference type="RefSeq" id="WP_209511556.1">
    <property type="nucleotide sequence ID" value="NZ_JAGGKS010000004.1"/>
</dbReference>
<accession>A0ABS4GDQ0</accession>
<evidence type="ECO:0000256" key="3">
    <source>
        <dbReference type="ARBA" id="ARBA00022679"/>
    </source>
</evidence>
<evidence type="ECO:0000256" key="4">
    <source>
        <dbReference type="ARBA" id="ARBA00022741"/>
    </source>
</evidence>
<comment type="catalytic activity">
    <reaction evidence="7">
        <text>L-threonyl-[protein] + ATP = O-phospho-L-threonyl-[protein] + ADP + H(+)</text>
        <dbReference type="Rhea" id="RHEA:46608"/>
        <dbReference type="Rhea" id="RHEA-COMP:11060"/>
        <dbReference type="Rhea" id="RHEA-COMP:11605"/>
        <dbReference type="ChEBI" id="CHEBI:15378"/>
        <dbReference type="ChEBI" id="CHEBI:30013"/>
        <dbReference type="ChEBI" id="CHEBI:30616"/>
        <dbReference type="ChEBI" id="CHEBI:61977"/>
        <dbReference type="ChEBI" id="CHEBI:456216"/>
        <dbReference type="EC" id="2.7.11.1"/>
    </reaction>
</comment>
<dbReference type="Proteomes" id="UP001519342">
    <property type="component" value="Unassembled WGS sequence"/>
</dbReference>
<name>A0ABS4GDQ0_9FIRM</name>
<dbReference type="EC" id="2.7.11.1" evidence="1"/>
<evidence type="ECO:0000259" key="9">
    <source>
        <dbReference type="Pfam" id="PF01163"/>
    </source>
</evidence>
<dbReference type="InterPro" id="IPR011009">
    <property type="entry name" value="Kinase-like_dom_sf"/>
</dbReference>
<protein>
    <recommendedName>
        <fullName evidence="1">non-specific serine/threonine protein kinase</fullName>
        <ecNumber evidence="1">2.7.11.1</ecNumber>
    </recommendedName>
</protein>
<keyword evidence="6" id="KW-0067">ATP-binding</keyword>
<evidence type="ECO:0000313" key="11">
    <source>
        <dbReference type="Proteomes" id="UP001519342"/>
    </source>
</evidence>
<dbReference type="EMBL" id="JAGGKS010000004">
    <property type="protein sequence ID" value="MBP1925814.1"/>
    <property type="molecule type" value="Genomic_DNA"/>
</dbReference>
<evidence type="ECO:0000256" key="2">
    <source>
        <dbReference type="ARBA" id="ARBA00022527"/>
    </source>
</evidence>
<keyword evidence="3" id="KW-0808">Transferase</keyword>